<sequence>MDDSLPAVTEGDSTDTWWAAVIAKAAISCCHRPLVESSLNNMAHALPKLRSDKPLTVHLAQFKFSVLPVFRYVLVTMTPTSGGHATSSDLLEVLGLNKLLQVSLDGPNVNLKLQ</sequence>
<comment type="caution">
    <text evidence="1">The sequence shown here is derived from an EMBL/GenBank/DDBJ whole genome shotgun (WGS) entry which is preliminary data.</text>
</comment>
<proteinExistence type="predicted"/>
<evidence type="ECO:0000313" key="1">
    <source>
        <dbReference type="EMBL" id="KAK7493383.1"/>
    </source>
</evidence>
<dbReference type="Proteomes" id="UP001519460">
    <property type="component" value="Unassembled WGS sequence"/>
</dbReference>
<gene>
    <name evidence="1" type="ORF">BaRGS_00015283</name>
</gene>
<organism evidence="1 2">
    <name type="scientific">Batillaria attramentaria</name>
    <dbReference type="NCBI Taxonomy" id="370345"/>
    <lineage>
        <taxon>Eukaryota</taxon>
        <taxon>Metazoa</taxon>
        <taxon>Spiralia</taxon>
        <taxon>Lophotrochozoa</taxon>
        <taxon>Mollusca</taxon>
        <taxon>Gastropoda</taxon>
        <taxon>Caenogastropoda</taxon>
        <taxon>Sorbeoconcha</taxon>
        <taxon>Cerithioidea</taxon>
        <taxon>Batillariidae</taxon>
        <taxon>Batillaria</taxon>
    </lineage>
</organism>
<reference evidence="1 2" key="1">
    <citation type="journal article" date="2023" name="Sci. Data">
        <title>Genome assembly of the Korean intertidal mud-creeper Batillaria attramentaria.</title>
        <authorList>
            <person name="Patra A.K."/>
            <person name="Ho P.T."/>
            <person name="Jun S."/>
            <person name="Lee S.J."/>
            <person name="Kim Y."/>
            <person name="Won Y.J."/>
        </authorList>
    </citation>
    <scope>NUCLEOTIDE SEQUENCE [LARGE SCALE GENOMIC DNA]</scope>
    <source>
        <strain evidence="1">Wonlab-2016</strain>
    </source>
</reference>
<dbReference type="EMBL" id="JACVVK020000093">
    <property type="protein sequence ID" value="KAK7493383.1"/>
    <property type="molecule type" value="Genomic_DNA"/>
</dbReference>
<dbReference type="AlphaFoldDB" id="A0ABD0L2E3"/>
<evidence type="ECO:0000313" key="2">
    <source>
        <dbReference type="Proteomes" id="UP001519460"/>
    </source>
</evidence>
<name>A0ABD0L2E3_9CAEN</name>
<accession>A0ABD0L2E3</accession>
<keyword evidence="2" id="KW-1185">Reference proteome</keyword>
<protein>
    <submittedName>
        <fullName evidence="1">Uncharacterized protein</fullName>
    </submittedName>
</protein>